<feature type="transmembrane region" description="Helical" evidence="1">
    <location>
        <begin position="242"/>
        <end position="269"/>
    </location>
</feature>
<feature type="transmembrane region" description="Helical" evidence="1">
    <location>
        <begin position="384"/>
        <end position="401"/>
    </location>
</feature>
<feature type="transmembrane region" description="Helical" evidence="1">
    <location>
        <begin position="166"/>
        <end position="183"/>
    </location>
</feature>
<organism evidence="2 3">
    <name type="scientific">Eiseniibacteriota bacterium</name>
    <dbReference type="NCBI Taxonomy" id="2212470"/>
    <lineage>
        <taxon>Bacteria</taxon>
        <taxon>Candidatus Eiseniibacteriota</taxon>
    </lineage>
</organism>
<feature type="transmembrane region" description="Helical" evidence="1">
    <location>
        <begin position="275"/>
        <end position="293"/>
    </location>
</feature>
<feature type="transmembrane region" description="Helical" evidence="1">
    <location>
        <begin position="195"/>
        <end position="213"/>
    </location>
</feature>
<feature type="transmembrane region" description="Helical" evidence="1">
    <location>
        <begin position="84"/>
        <end position="102"/>
    </location>
</feature>
<evidence type="ECO:0000256" key="1">
    <source>
        <dbReference type="SAM" id="Phobius"/>
    </source>
</evidence>
<name>A0A956M222_UNCEI</name>
<dbReference type="InterPro" id="IPR018650">
    <property type="entry name" value="STSV1_Orf64"/>
</dbReference>
<dbReference type="AlphaFoldDB" id="A0A956M222"/>
<evidence type="ECO:0000313" key="3">
    <source>
        <dbReference type="Proteomes" id="UP000697710"/>
    </source>
</evidence>
<feature type="transmembrane region" description="Helical" evidence="1">
    <location>
        <begin position="44"/>
        <end position="63"/>
    </location>
</feature>
<feature type="transmembrane region" description="Helical" evidence="1">
    <location>
        <begin position="342"/>
        <end position="364"/>
    </location>
</feature>
<reference evidence="2" key="1">
    <citation type="submission" date="2020-04" db="EMBL/GenBank/DDBJ databases">
        <authorList>
            <person name="Zhang T."/>
        </authorList>
    </citation>
    <scope>NUCLEOTIDE SEQUENCE</scope>
    <source>
        <strain evidence="2">HKST-UBA01</strain>
    </source>
</reference>
<keyword evidence="1" id="KW-1133">Transmembrane helix</keyword>
<reference evidence="2" key="2">
    <citation type="journal article" date="2021" name="Microbiome">
        <title>Successional dynamics and alternative stable states in a saline activated sludge microbial community over 9 years.</title>
        <authorList>
            <person name="Wang Y."/>
            <person name="Ye J."/>
            <person name="Ju F."/>
            <person name="Liu L."/>
            <person name="Boyd J.A."/>
            <person name="Deng Y."/>
            <person name="Parks D.H."/>
            <person name="Jiang X."/>
            <person name="Yin X."/>
            <person name="Woodcroft B.J."/>
            <person name="Tyson G.W."/>
            <person name="Hugenholtz P."/>
            <person name="Polz M.F."/>
            <person name="Zhang T."/>
        </authorList>
    </citation>
    <scope>NUCLEOTIDE SEQUENCE</scope>
    <source>
        <strain evidence="2">HKST-UBA01</strain>
    </source>
</reference>
<evidence type="ECO:0000313" key="2">
    <source>
        <dbReference type="EMBL" id="MCA9729654.1"/>
    </source>
</evidence>
<feature type="transmembrane region" description="Helical" evidence="1">
    <location>
        <begin position="219"/>
        <end position="235"/>
    </location>
</feature>
<dbReference type="EMBL" id="JAGQHR010000785">
    <property type="protein sequence ID" value="MCA9729654.1"/>
    <property type="molecule type" value="Genomic_DNA"/>
</dbReference>
<sequence length="567" mass="62906">MWERRVPLLLAVAFAAAALASEVAGSWLARQGADVSEAIASHELAAIFVVGALLLLVWMEMGLRSAARWQRWGARCDGWIAQREPVLAAGLTAVFSLTWAWASVVRHQRFNSMGYDLGIQDQVVWSLSRLRGFAASIEVSNYLGDHFSPALVLLAPLYWLWEDPRILVVTQACWLALGIPATWRITRAAGGGPGLAGLLAVGYALTPAVGFAAKYDFHIITLAVPILLWSVLAYVRGWKWRWLLLLVLSLSIREELGLSVAGFGALALFRPRWRLLGGGLLALGLAYSFLALFEWIPHFRGFGSDTLRRYSYLGVTGHEILAALVREPWSPLVRQLPHSRRVVYFLQLGLPTGGLGLLAPAAWIPGLPNLAQNFASDNLAQASIYFHYSASYLPFVIWAGIQGAIRGWKRAGTVGGRGIVVLLLAWGTVSANVMDRALVDPVRPPYSQVYGLERITDGAAYQTIRNAILPQDRVLASEPFAAHLSQREGIYVLHTRQHYPKDVDWVLVDLGSGRYREDRGWLLDVVLRFLDRGYRIRAFQSSVVVLSRVGGEDENAKEAWERWRRSP</sequence>
<keyword evidence="1" id="KW-0812">Transmembrane</keyword>
<feature type="non-terminal residue" evidence="2">
    <location>
        <position position="567"/>
    </location>
</feature>
<keyword evidence="1" id="KW-0472">Membrane</keyword>
<dbReference type="Pfam" id="PF09852">
    <property type="entry name" value="DUF2079"/>
    <property type="match status" value="1"/>
</dbReference>
<gene>
    <name evidence="2" type="ORF">KC729_18375</name>
</gene>
<proteinExistence type="predicted"/>
<comment type="caution">
    <text evidence="2">The sequence shown here is derived from an EMBL/GenBank/DDBJ whole genome shotgun (WGS) entry which is preliminary data.</text>
</comment>
<dbReference type="Proteomes" id="UP000697710">
    <property type="component" value="Unassembled WGS sequence"/>
</dbReference>
<accession>A0A956M222</accession>
<protein>
    <submittedName>
        <fullName evidence="2">DUF2079 domain-containing protein</fullName>
    </submittedName>
</protein>